<dbReference type="Proteomes" id="UP001275664">
    <property type="component" value="Unassembled WGS sequence"/>
</dbReference>
<evidence type="ECO:0000313" key="2">
    <source>
        <dbReference type="EMBL" id="MDX6041245.1"/>
    </source>
</evidence>
<keyword evidence="3" id="KW-1185">Reference proteome</keyword>
<keyword evidence="1" id="KW-1133">Transmembrane helix</keyword>
<dbReference type="NCBIfam" id="NF033891">
    <property type="entry name" value="surf_exc_IncI1"/>
    <property type="match status" value="1"/>
</dbReference>
<evidence type="ECO:0000256" key="1">
    <source>
        <dbReference type="SAM" id="Phobius"/>
    </source>
</evidence>
<sequence>MTVKYIDTYGKNWSVAVTGMLSFAYCFLILPFQIPLAIYSTINYRDLMSTQFLTDKIITLLSLSVPVTILAIIYSVWKQRRNIKAFTSFFRESELCAPSPQNIAMNRTGWGYLGLDTRKGTLLYINHPDTTIFNFFFPRDVRVMGFGMYDWKSIEVEGNKLTIYTGNPELPTVAITTGKAGEMLEKINAMRNQNWSYEYNIPGCVELQAKNIAERNGINLVLPPK</sequence>
<feature type="transmembrane region" description="Helical" evidence="1">
    <location>
        <begin position="12"/>
        <end position="37"/>
    </location>
</feature>
<gene>
    <name evidence="2" type="primary">excA</name>
    <name evidence="2" type="ORF">SIK69_13715</name>
</gene>
<dbReference type="EMBL" id="JAWXRD010000031">
    <property type="protein sequence ID" value="MDX6041245.1"/>
    <property type="molecule type" value="Genomic_DNA"/>
</dbReference>
<keyword evidence="1" id="KW-0472">Membrane</keyword>
<evidence type="ECO:0000313" key="3">
    <source>
        <dbReference type="Proteomes" id="UP001275664"/>
    </source>
</evidence>
<comment type="caution">
    <text evidence="2">The sequence shown here is derived from an EMBL/GenBank/DDBJ whole genome shotgun (WGS) entry which is preliminary data.</text>
</comment>
<name>A0ABU4QQZ6_9ENTR</name>
<dbReference type="RefSeq" id="WP_319786329.1">
    <property type="nucleotide sequence ID" value="NZ_JAWXRD010000031.1"/>
</dbReference>
<accession>A0ABU4QQZ6</accession>
<keyword evidence="1" id="KW-0812">Transmembrane</keyword>
<feature type="transmembrane region" description="Helical" evidence="1">
    <location>
        <begin position="57"/>
        <end position="77"/>
    </location>
</feature>
<proteinExistence type="predicted"/>
<organism evidence="2 3">
    <name type="scientific">Scandinavium lactucae</name>
    <dbReference type="NCBI Taxonomy" id="3095028"/>
    <lineage>
        <taxon>Bacteria</taxon>
        <taxon>Pseudomonadati</taxon>
        <taxon>Pseudomonadota</taxon>
        <taxon>Gammaproteobacteria</taxon>
        <taxon>Enterobacterales</taxon>
        <taxon>Enterobacteriaceae</taxon>
        <taxon>Scandinavium</taxon>
    </lineage>
</organism>
<protein>
    <submittedName>
        <fullName evidence="2">Plasmid IncI1-type surface exclusion protein ExcA</fullName>
    </submittedName>
</protein>
<reference evidence="2 3" key="1">
    <citation type="submission" date="2023-11" db="EMBL/GenBank/DDBJ databases">
        <title>Scandinavium wanjuensis sp. nov., isolated from lettuce South Korea.</title>
        <authorList>
            <person name="Park J."/>
            <person name="Park S."/>
            <person name="Oh K.K."/>
            <person name="Cho G.S."/>
            <person name="Franz C.M.A.P."/>
        </authorList>
    </citation>
    <scope>NUCLEOTIDE SEQUENCE [LARGE SCALE GENOMIC DNA]</scope>
    <source>
        <strain evidence="2 3">V105_6</strain>
    </source>
</reference>